<dbReference type="GO" id="GO:0008270">
    <property type="term" value="F:zinc ion binding"/>
    <property type="evidence" value="ECO:0007669"/>
    <property type="project" value="InterPro"/>
</dbReference>
<dbReference type="CDD" id="cd00067">
    <property type="entry name" value="GAL4"/>
    <property type="match status" value="1"/>
</dbReference>
<feature type="compositionally biased region" description="Basic and acidic residues" evidence="7">
    <location>
        <begin position="1"/>
        <end position="21"/>
    </location>
</feature>
<dbReference type="SMART" id="SM00066">
    <property type="entry name" value="GAL4"/>
    <property type="match status" value="1"/>
</dbReference>
<name>A0AAN8FB57_9EURO</name>
<gene>
    <name evidence="9" type="ORF">OHC33_003665</name>
</gene>
<dbReference type="GO" id="GO:0000981">
    <property type="term" value="F:DNA-binding transcription factor activity, RNA polymerase II-specific"/>
    <property type="evidence" value="ECO:0007669"/>
    <property type="project" value="InterPro"/>
</dbReference>
<evidence type="ECO:0000256" key="2">
    <source>
        <dbReference type="ARBA" id="ARBA00023015"/>
    </source>
</evidence>
<keyword evidence="3" id="KW-0238">DNA-binding</keyword>
<keyword evidence="10" id="KW-1185">Reference proteome</keyword>
<keyword evidence="2" id="KW-0805">Transcription regulation</keyword>
<accession>A0AAN8FB57</accession>
<evidence type="ECO:0000256" key="1">
    <source>
        <dbReference type="ARBA" id="ARBA00022723"/>
    </source>
</evidence>
<organism evidence="9 10">
    <name type="scientific">Knufia fluminis</name>
    <dbReference type="NCBI Taxonomy" id="191047"/>
    <lineage>
        <taxon>Eukaryota</taxon>
        <taxon>Fungi</taxon>
        <taxon>Dikarya</taxon>
        <taxon>Ascomycota</taxon>
        <taxon>Pezizomycotina</taxon>
        <taxon>Eurotiomycetes</taxon>
        <taxon>Chaetothyriomycetidae</taxon>
        <taxon>Chaetothyriales</taxon>
        <taxon>Trichomeriaceae</taxon>
        <taxon>Knufia</taxon>
    </lineage>
</organism>
<comment type="caution">
    <text evidence="9">The sequence shown here is derived from an EMBL/GenBank/DDBJ whole genome shotgun (WGS) entry which is preliminary data.</text>
</comment>
<keyword evidence="1" id="KW-0479">Metal-binding</keyword>
<dbReference type="AlphaFoldDB" id="A0AAN8FB57"/>
<dbReference type="SMART" id="SM00906">
    <property type="entry name" value="Fungal_trans"/>
    <property type="match status" value="1"/>
</dbReference>
<dbReference type="Pfam" id="PF00172">
    <property type="entry name" value="Zn_clus"/>
    <property type="match status" value="1"/>
</dbReference>
<evidence type="ECO:0000256" key="6">
    <source>
        <dbReference type="SAM" id="Coils"/>
    </source>
</evidence>
<dbReference type="PROSITE" id="PS00463">
    <property type="entry name" value="ZN2_CY6_FUNGAL_1"/>
    <property type="match status" value="1"/>
</dbReference>
<evidence type="ECO:0000256" key="4">
    <source>
        <dbReference type="ARBA" id="ARBA00023163"/>
    </source>
</evidence>
<feature type="domain" description="Zn(2)-C6 fungal-type" evidence="8">
    <location>
        <begin position="112"/>
        <end position="143"/>
    </location>
</feature>
<dbReference type="PROSITE" id="PS50048">
    <property type="entry name" value="ZN2_CY6_FUNGAL_2"/>
    <property type="match status" value="1"/>
</dbReference>
<dbReference type="PANTHER" id="PTHR46910:SF1">
    <property type="entry name" value="MISCELLANEOUS ZN(II)2CYS6 TRANSCRIPTION FACTOR (EUROFUNG)-RELATED"/>
    <property type="match status" value="1"/>
</dbReference>
<evidence type="ECO:0000256" key="5">
    <source>
        <dbReference type="ARBA" id="ARBA00023242"/>
    </source>
</evidence>
<feature type="region of interest" description="Disordered" evidence="7">
    <location>
        <begin position="233"/>
        <end position="253"/>
    </location>
</feature>
<dbReference type="InterPro" id="IPR001138">
    <property type="entry name" value="Zn2Cys6_DnaBD"/>
</dbReference>
<dbReference type="GO" id="GO:0006351">
    <property type="term" value="P:DNA-templated transcription"/>
    <property type="evidence" value="ECO:0007669"/>
    <property type="project" value="InterPro"/>
</dbReference>
<dbReference type="Proteomes" id="UP001316803">
    <property type="component" value="Unassembled WGS sequence"/>
</dbReference>
<evidence type="ECO:0000259" key="8">
    <source>
        <dbReference type="PROSITE" id="PS50048"/>
    </source>
</evidence>
<keyword evidence="5" id="KW-0539">Nucleus</keyword>
<dbReference type="GO" id="GO:0003677">
    <property type="term" value="F:DNA binding"/>
    <property type="evidence" value="ECO:0007669"/>
    <property type="project" value="UniProtKB-KW"/>
</dbReference>
<dbReference type="CDD" id="cd12148">
    <property type="entry name" value="fungal_TF_MHR"/>
    <property type="match status" value="1"/>
</dbReference>
<dbReference type="PANTHER" id="PTHR46910">
    <property type="entry name" value="TRANSCRIPTION FACTOR PDR1"/>
    <property type="match status" value="1"/>
</dbReference>
<dbReference type="Gene3D" id="4.10.240.10">
    <property type="entry name" value="Zn(2)-C6 fungal-type DNA-binding domain"/>
    <property type="match status" value="1"/>
</dbReference>
<dbReference type="InterPro" id="IPR036864">
    <property type="entry name" value="Zn2-C6_fun-type_DNA-bd_sf"/>
</dbReference>
<dbReference type="InterPro" id="IPR050987">
    <property type="entry name" value="AtrR-like"/>
</dbReference>
<reference evidence="9 10" key="1">
    <citation type="submission" date="2022-12" db="EMBL/GenBank/DDBJ databases">
        <title>Genomic features and morphological characterization of a novel Knufia sp. strain isolated from spacecraft assembly facility.</title>
        <authorList>
            <person name="Teixeira M."/>
            <person name="Chander A.M."/>
            <person name="Stajich J.E."/>
            <person name="Venkateswaran K."/>
        </authorList>
    </citation>
    <scope>NUCLEOTIDE SEQUENCE [LARGE SCALE GENOMIC DNA]</scope>
    <source>
        <strain evidence="9 10">FJI-L2-BK-P2</strain>
    </source>
</reference>
<evidence type="ECO:0000313" key="9">
    <source>
        <dbReference type="EMBL" id="KAK5954986.1"/>
    </source>
</evidence>
<evidence type="ECO:0000256" key="3">
    <source>
        <dbReference type="ARBA" id="ARBA00023125"/>
    </source>
</evidence>
<feature type="region of interest" description="Disordered" evidence="7">
    <location>
        <begin position="729"/>
        <end position="764"/>
    </location>
</feature>
<protein>
    <recommendedName>
        <fullName evidence="8">Zn(2)-C6 fungal-type domain-containing protein</fullName>
    </recommendedName>
</protein>
<dbReference type="Pfam" id="PF04082">
    <property type="entry name" value="Fungal_trans"/>
    <property type="match status" value="1"/>
</dbReference>
<keyword evidence="4" id="KW-0804">Transcription</keyword>
<evidence type="ECO:0000256" key="7">
    <source>
        <dbReference type="SAM" id="MobiDB-lite"/>
    </source>
</evidence>
<dbReference type="InterPro" id="IPR007219">
    <property type="entry name" value="XnlR_reg_dom"/>
</dbReference>
<proteinExistence type="predicted"/>
<feature type="region of interest" description="Disordered" evidence="7">
    <location>
        <begin position="676"/>
        <end position="711"/>
    </location>
</feature>
<feature type="coiled-coil region" evidence="6">
    <location>
        <begin position="150"/>
        <end position="177"/>
    </location>
</feature>
<feature type="compositionally biased region" description="Polar residues" evidence="7">
    <location>
        <begin position="41"/>
        <end position="50"/>
    </location>
</feature>
<feature type="region of interest" description="Disordered" evidence="7">
    <location>
        <begin position="1"/>
        <end position="84"/>
    </location>
</feature>
<keyword evidence="6" id="KW-0175">Coiled coil</keyword>
<evidence type="ECO:0000313" key="10">
    <source>
        <dbReference type="Proteomes" id="UP001316803"/>
    </source>
</evidence>
<sequence>MQQQDRQSRHHEQPRDLEAKNPLRLPSIVEGGISEGHGRSSVLSANSDTSMMPGFLEQHDFKSASPNQRSPLPGDYYSNSQSSGVGTHVDHLSPIMVNNSKRAFRQRRKDPSCDACRERKVKCDATETSSCTECSSRNVRCQFTKDTNRRMSSIKQVQDLERQLQETRAQLERLRAPEHFADLQAYYNPTSVEHDIPDVSRSPRRMLKARPPHDLSAARAQLSDVGRGILKPPIAPATAENPERRTPPLSSLPPREVAQHCLDSYFECVHRRISVLHWPHFCREFWSLYSGDTAPGITRETVALSFAVLGLGALFSQDPRVKDTSSVLISVSVSFMDFWVDSIGVDQALACLSVSIYLAETNKKSTSYVWLGSTIRVAQDRGLHVQGRHWSSLDGELRKRIWYSLYVWDRLMAIELGRPMLINDDDCDTEYPSLLEEEEGIADPFHPQKPTLLLASIHVARLLGPLAKLCRSLCITTEAIKKFEAHLINCIQLFPTELRPGADGPLDPLVVAPLIYFQNARILLHRHNMSPACSSEQRSTAIENCAIAAQDTANIISRCFQMATEDAEYRLKASATSLICTHLWRCMLFLAFKQCWSAFHVLLRYSALVNDSKPVNTSCGRHLDSFLHKLIQKHQHNRTQNLEEDEELVVLLSGDLQAGTNSWVWGSSETGTLLSRRQKHSRMAQGTQEVAQPARPSLRDMSTDSLASDEGMHQWGGWQRIHQAAQWLEEVQQGQQQQHRPNRSSPEPQGSNVAADAEQYASTARSRMTIASITDL</sequence>
<dbReference type="EMBL" id="JAKLMC020000007">
    <property type="protein sequence ID" value="KAK5954986.1"/>
    <property type="molecule type" value="Genomic_DNA"/>
</dbReference>
<dbReference type="SUPFAM" id="SSF57701">
    <property type="entry name" value="Zn2/Cys6 DNA-binding domain"/>
    <property type="match status" value="1"/>
</dbReference>
<feature type="compositionally biased region" description="Polar residues" evidence="7">
    <location>
        <begin position="743"/>
        <end position="752"/>
    </location>
</feature>